<dbReference type="SMART" id="SM00304">
    <property type="entry name" value="HAMP"/>
    <property type="match status" value="1"/>
</dbReference>
<dbReference type="InterPro" id="IPR024478">
    <property type="entry name" value="HlyB_4HB_MCP"/>
</dbReference>
<dbReference type="PANTHER" id="PTHR32089">
    <property type="entry name" value="METHYL-ACCEPTING CHEMOTAXIS PROTEIN MCPB"/>
    <property type="match status" value="1"/>
</dbReference>
<dbReference type="Gene3D" id="1.10.287.950">
    <property type="entry name" value="Methyl-accepting chemotaxis protein"/>
    <property type="match status" value="1"/>
</dbReference>
<dbReference type="SUPFAM" id="SSF58104">
    <property type="entry name" value="Methyl-accepting chemotaxis protein (MCP) signaling domain"/>
    <property type="match status" value="1"/>
</dbReference>
<sequence>MRISQKLIFAFVAVFLLTAVVGGIGMVGLNRIADTLEHTHHVLLPQIRHTEAMKSALIDYRNRETQLLLTRSADEIAETLNRMNKNSADLQSHEQALLPLLTGADEIARHRLYRDKLQAYLQSHQQFEALIKAGEYESALSYFRGAGRSAFRELLPTIDVLVEASLANADKAEQDANTLTESSQTLTVAVTLAVLLTAIGLNAWLFKAIVPRLRHIDTTTTAIAERLDFSLRANVDKHDEIGETADAVNRVAAAIQAALRDLLNGIADNASNAERLLTTADLASQSSERQSEAAASMAATVEELTVSINQVAENAARAFDLAHQSGDAARSGGAVIADSIRQMREIATRIEQTSMSVQHLGAASEEISGIIRVIRDVAEQTNLLALNAAIEAARAGEQGRGFAVVADEVRKLAERTAVATRDIGVKITAIQAGVKDAAARMTEAVELVETGVAVADGAGNSVKLITERTQDSEAEANAISRAIREQGEASQQIAVHVEQIARMSDENSDVAEQTAKLPRNLAGIATAMRQTAQRFKI</sequence>
<dbReference type="PANTHER" id="PTHR32089:SF112">
    <property type="entry name" value="LYSOZYME-LIKE PROTEIN-RELATED"/>
    <property type="match status" value="1"/>
</dbReference>
<dbReference type="CDD" id="cd06225">
    <property type="entry name" value="HAMP"/>
    <property type="match status" value="1"/>
</dbReference>
<dbReference type="GO" id="GO:0004888">
    <property type="term" value="F:transmembrane signaling receptor activity"/>
    <property type="evidence" value="ECO:0007669"/>
    <property type="project" value="InterPro"/>
</dbReference>
<dbReference type="InterPro" id="IPR004089">
    <property type="entry name" value="MCPsignal_dom"/>
</dbReference>
<protein>
    <recommendedName>
        <fullName evidence="9">Methyl-accepting chemotaxis protein</fullName>
    </recommendedName>
</protein>
<evidence type="ECO:0000259" key="5">
    <source>
        <dbReference type="PROSITE" id="PS50111"/>
    </source>
</evidence>
<dbReference type="PROSITE" id="PS50885">
    <property type="entry name" value="HAMP"/>
    <property type="match status" value="1"/>
</dbReference>
<evidence type="ECO:0000256" key="3">
    <source>
        <dbReference type="ARBA" id="ARBA00029447"/>
    </source>
</evidence>
<evidence type="ECO:0000256" key="2">
    <source>
        <dbReference type="ARBA" id="ARBA00023224"/>
    </source>
</evidence>
<dbReference type="Pfam" id="PF12729">
    <property type="entry name" value="4HB_MCP_1"/>
    <property type="match status" value="1"/>
</dbReference>
<dbReference type="AlphaFoldDB" id="A0A177P9L8"/>
<dbReference type="PROSITE" id="PS50111">
    <property type="entry name" value="CHEMOTAXIS_TRANSDUC_2"/>
    <property type="match status" value="1"/>
</dbReference>
<name>A0A177P9L8_9GAMM</name>
<dbReference type="OrthoDB" id="9177152at2"/>
<accession>A0A177P9L8</accession>
<keyword evidence="8" id="KW-1185">Reference proteome</keyword>
<dbReference type="InterPro" id="IPR003660">
    <property type="entry name" value="HAMP_dom"/>
</dbReference>
<gene>
    <name evidence="7" type="ORF">A1355_01420</name>
</gene>
<evidence type="ECO:0008006" key="9">
    <source>
        <dbReference type="Google" id="ProtNLM"/>
    </source>
</evidence>
<organism evidence="7 8">
    <name type="scientific">Methylomonas koyamae</name>
    <dbReference type="NCBI Taxonomy" id="702114"/>
    <lineage>
        <taxon>Bacteria</taxon>
        <taxon>Pseudomonadati</taxon>
        <taxon>Pseudomonadota</taxon>
        <taxon>Gammaproteobacteria</taxon>
        <taxon>Methylococcales</taxon>
        <taxon>Methylococcaceae</taxon>
        <taxon>Methylomonas</taxon>
    </lineage>
</organism>
<dbReference type="Proteomes" id="UP000077628">
    <property type="component" value="Unassembled WGS sequence"/>
</dbReference>
<evidence type="ECO:0000259" key="6">
    <source>
        <dbReference type="PROSITE" id="PS50885"/>
    </source>
</evidence>
<dbReference type="Gene3D" id="6.10.340.10">
    <property type="match status" value="1"/>
</dbReference>
<comment type="subcellular location">
    <subcellularLocation>
        <location evidence="1">Membrane</location>
    </subcellularLocation>
</comment>
<dbReference type="PRINTS" id="PR00260">
    <property type="entry name" value="CHEMTRNSDUCR"/>
</dbReference>
<dbReference type="EMBL" id="LUUK01000023">
    <property type="protein sequence ID" value="OAI27028.1"/>
    <property type="molecule type" value="Genomic_DNA"/>
</dbReference>
<feature type="domain" description="Methyl-accepting transducer" evidence="5">
    <location>
        <begin position="265"/>
        <end position="501"/>
    </location>
</feature>
<proteinExistence type="inferred from homology"/>
<dbReference type="GO" id="GO:0006935">
    <property type="term" value="P:chemotaxis"/>
    <property type="evidence" value="ECO:0007669"/>
    <property type="project" value="InterPro"/>
</dbReference>
<evidence type="ECO:0000256" key="1">
    <source>
        <dbReference type="ARBA" id="ARBA00004370"/>
    </source>
</evidence>
<feature type="domain" description="HAMP" evidence="6">
    <location>
        <begin position="207"/>
        <end position="260"/>
    </location>
</feature>
<dbReference type="InterPro" id="IPR004090">
    <property type="entry name" value="Chemotax_Me-accpt_rcpt"/>
</dbReference>
<evidence type="ECO:0000313" key="8">
    <source>
        <dbReference type="Proteomes" id="UP000077628"/>
    </source>
</evidence>
<dbReference type="GO" id="GO:0007165">
    <property type="term" value="P:signal transduction"/>
    <property type="evidence" value="ECO:0007669"/>
    <property type="project" value="UniProtKB-KW"/>
</dbReference>
<comment type="similarity">
    <text evidence="3">Belongs to the methyl-accepting chemotaxis (MCP) protein family.</text>
</comment>
<dbReference type="GO" id="GO:0016020">
    <property type="term" value="C:membrane"/>
    <property type="evidence" value="ECO:0007669"/>
    <property type="project" value="UniProtKB-SubCell"/>
</dbReference>
<comment type="caution">
    <text evidence="7">The sequence shown here is derived from an EMBL/GenBank/DDBJ whole genome shotgun (WGS) entry which is preliminary data.</text>
</comment>
<reference evidence="8" key="1">
    <citation type="submission" date="2016-03" db="EMBL/GenBank/DDBJ databases">
        <authorList>
            <person name="Heylen K."/>
            <person name="De Vos P."/>
            <person name="Vekeman B."/>
        </authorList>
    </citation>
    <scope>NUCLEOTIDE SEQUENCE [LARGE SCALE GENOMIC DNA]</scope>
    <source>
        <strain evidence="8">R-45383</strain>
    </source>
</reference>
<evidence type="ECO:0000256" key="4">
    <source>
        <dbReference type="PROSITE-ProRule" id="PRU00284"/>
    </source>
</evidence>
<dbReference type="STRING" id="702114.A1355_01420"/>
<dbReference type="FunFam" id="1.10.287.950:FF:000001">
    <property type="entry name" value="Methyl-accepting chemotaxis sensory transducer"/>
    <property type="match status" value="1"/>
</dbReference>
<keyword evidence="2 4" id="KW-0807">Transducer</keyword>
<dbReference type="CDD" id="cd11386">
    <property type="entry name" value="MCP_signal"/>
    <property type="match status" value="1"/>
</dbReference>
<dbReference type="SMART" id="SM00283">
    <property type="entry name" value="MA"/>
    <property type="match status" value="1"/>
</dbReference>
<dbReference type="Pfam" id="PF00015">
    <property type="entry name" value="MCPsignal"/>
    <property type="match status" value="1"/>
</dbReference>
<evidence type="ECO:0000313" key="7">
    <source>
        <dbReference type="EMBL" id="OAI27028.1"/>
    </source>
</evidence>
<dbReference type="RefSeq" id="WP_064024570.1">
    <property type="nucleotide sequence ID" value="NZ_LUUK01000023.1"/>
</dbReference>